<name>E5A5Q2_LEPMJ</name>
<sequence>MHGNRYATGAVMLWPLKWSLEKICLHLTATSAIR</sequence>
<evidence type="ECO:0000313" key="2">
    <source>
        <dbReference type="Proteomes" id="UP000002668"/>
    </source>
</evidence>
<keyword evidence="2" id="KW-1185">Reference proteome</keyword>
<protein>
    <submittedName>
        <fullName evidence="1">Predicted protein</fullName>
    </submittedName>
</protein>
<dbReference type="Proteomes" id="UP000002668">
    <property type="component" value="Genome"/>
</dbReference>
<dbReference type="VEuPathDB" id="FungiDB:LEMA_uP081890.1"/>
<evidence type="ECO:0000313" key="1">
    <source>
        <dbReference type="EMBL" id="CBX98950.1"/>
    </source>
</evidence>
<dbReference type="InParanoid" id="E5A5Q2"/>
<dbReference type="HOGENOM" id="CLU_3377255_0_0_1"/>
<gene>
    <name evidence="1" type="ORF">LEMA_uP081890.1</name>
</gene>
<reference evidence="2" key="1">
    <citation type="journal article" date="2011" name="Nat. Commun.">
        <title>Effector diversification within compartments of the Leptosphaeria maculans genome affected by Repeat-Induced Point mutations.</title>
        <authorList>
            <person name="Rouxel T."/>
            <person name="Grandaubert J."/>
            <person name="Hane J.K."/>
            <person name="Hoede C."/>
            <person name="van de Wouw A.P."/>
            <person name="Couloux A."/>
            <person name="Dominguez V."/>
            <person name="Anthouard V."/>
            <person name="Bally P."/>
            <person name="Bourras S."/>
            <person name="Cozijnsen A.J."/>
            <person name="Ciuffetti L.M."/>
            <person name="Degrave A."/>
            <person name="Dilmaghani A."/>
            <person name="Duret L."/>
            <person name="Fudal I."/>
            <person name="Goodwin S.B."/>
            <person name="Gout L."/>
            <person name="Glaser N."/>
            <person name="Linglin J."/>
            <person name="Kema G.H.J."/>
            <person name="Lapalu N."/>
            <person name="Lawrence C.B."/>
            <person name="May K."/>
            <person name="Meyer M."/>
            <person name="Ollivier B."/>
            <person name="Poulain J."/>
            <person name="Schoch C.L."/>
            <person name="Simon A."/>
            <person name="Spatafora J.W."/>
            <person name="Stachowiak A."/>
            <person name="Turgeon B.G."/>
            <person name="Tyler B.M."/>
            <person name="Vincent D."/>
            <person name="Weissenbach J."/>
            <person name="Amselem J."/>
            <person name="Quesneville H."/>
            <person name="Oliver R.P."/>
            <person name="Wincker P."/>
            <person name="Balesdent M.-H."/>
            <person name="Howlett B.J."/>
        </authorList>
    </citation>
    <scope>NUCLEOTIDE SEQUENCE [LARGE SCALE GENOMIC DNA]</scope>
    <source>
        <strain evidence="2">JN3 / isolate v23.1.3 / race Av1-4-5-6-7-8</strain>
    </source>
</reference>
<organism evidence="2">
    <name type="scientific">Leptosphaeria maculans (strain JN3 / isolate v23.1.3 / race Av1-4-5-6-7-8)</name>
    <name type="common">Blackleg fungus</name>
    <name type="synonym">Phoma lingam</name>
    <dbReference type="NCBI Taxonomy" id="985895"/>
    <lineage>
        <taxon>Eukaryota</taxon>
        <taxon>Fungi</taxon>
        <taxon>Dikarya</taxon>
        <taxon>Ascomycota</taxon>
        <taxon>Pezizomycotina</taxon>
        <taxon>Dothideomycetes</taxon>
        <taxon>Pleosporomycetidae</taxon>
        <taxon>Pleosporales</taxon>
        <taxon>Pleosporineae</taxon>
        <taxon>Leptosphaeriaceae</taxon>
        <taxon>Plenodomus</taxon>
        <taxon>Plenodomus lingam/Leptosphaeria maculans species complex</taxon>
    </lineage>
</organism>
<proteinExistence type="predicted"/>
<dbReference type="EMBL" id="FP929134">
    <property type="protein sequence ID" value="CBX98950.1"/>
    <property type="molecule type" value="Genomic_DNA"/>
</dbReference>
<dbReference type="AlphaFoldDB" id="E5A5Q2"/>
<accession>E5A5Q2</accession>